<dbReference type="Proteomes" id="UP000008812">
    <property type="component" value="Chromosome"/>
</dbReference>
<keyword evidence="9" id="KW-1185">Reference proteome</keyword>
<dbReference type="InterPro" id="IPR041711">
    <property type="entry name" value="Met-tRNA-FMT_N"/>
</dbReference>
<evidence type="ECO:0000256" key="1">
    <source>
        <dbReference type="ARBA" id="ARBA00010699"/>
    </source>
</evidence>
<dbReference type="SUPFAM" id="SSF53328">
    <property type="entry name" value="Formyltransferase"/>
    <property type="match status" value="1"/>
</dbReference>
<dbReference type="PANTHER" id="PTHR11138:SF5">
    <property type="entry name" value="METHIONYL-TRNA FORMYLTRANSFERASE, MITOCHONDRIAL"/>
    <property type="match status" value="1"/>
</dbReference>
<dbReference type="InterPro" id="IPR036477">
    <property type="entry name" value="Formyl_transf_N_sf"/>
</dbReference>
<dbReference type="GO" id="GO:0005829">
    <property type="term" value="C:cytosol"/>
    <property type="evidence" value="ECO:0007669"/>
    <property type="project" value="TreeGrafter"/>
</dbReference>
<reference evidence="8 9" key="1">
    <citation type="journal article" date="2008" name="Infect. Immun.">
        <title>Genome of Mycoplasma arthritidis.</title>
        <authorList>
            <person name="Dybvig K."/>
            <person name="Zuhua C."/>
            <person name="Lao P."/>
            <person name="Jordan D.S."/>
            <person name="French C.T."/>
            <person name="Tu A.H."/>
            <person name="Loraine A.E."/>
        </authorList>
    </citation>
    <scope>NUCLEOTIDE SEQUENCE [LARGE SCALE GENOMIC DNA]</scope>
    <source>
        <strain evidence="8 9">158L3-1</strain>
    </source>
</reference>
<proteinExistence type="inferred from homology"/>
<gene>
    <name evidence="5 8" type="primary">fmt</name>
    <name evidence="8" type="ordered locus">MARTH_orf816</name>
</gene>
<dbReference type="InterPro" id="IPR005793">
    <property type="entry name" value="Formyl_trans_C"/>
</dbReference>
<dbReference type="CDD" id="cd08704">
    <property type="entry name" value="Met_tRNA_FMT_C"/>
    <property type="match status" value="1"/>
</dbReference>
<evidence type="ECO:0000259" key="6">
    <source>
        <dbReference type="Pfam" id="PF00551"/>
    </source>
</evidence>
<dbReference type="Pfam" id="PF00551">
    <property type="entry name" value="Formyl_trans_N"/>
    <property type="match status" value="1"/>
</dbReference>
<dbReference type="NCBIfam" id="TIGR00460">
    <property type="entry name" value="fmt"/>
    <property type="match status" value="1"/>
</dbReference>
<evidence type="ECO:0000259" key="7">
    <source>
        <dbReference type="Pfam" id="PF02911"/>
    </source>
</evidence>
<dbReference type="InterPro" id="IPR005794">
    <property type="entry name" value="Fmt"/>
</dbReference>
<comment type="similarity">
    <text evidence="1 5">Belongs to the Fmt family.</text>
</comment>
<keyword evidence="3 5" id="KW-0808">Transferase</keyword>
<dbReference type="Pfam" id="PF02911">
    <property type="entry name" value="Formyl_trans_C"/>
    <property type="match status" value="1"/>
</dbReference>
<evidence type="ECO:0000256" key="4">
    <source>
        <dbReference type="ARBA" id="ARBA00022917"/>
    </source>
</evidence>
<comment type="catalytic activity">
    <reaction evidence="5">
        <text>L-methionyl-tRNA(fMet) + (6R)-10-formyltetrahydrofolate = N-formyl-L-methionyl-tRNA(fMet) + (6S)-5,6,7,8-tetrahydrofolate + H(+)</text>
        <dbReference type="Rhea" id="RHEA:24380"/>
        <dbReference type="Rhea" id="RHEA-COMP:9952"/>
        <dbReference type="Rhea" id="RHEA-COMP:9953"/>
        <dbReference type="ChEBI" id="CHEBI:15378"/>
        <dbReference type="ChEBI" id="CHEBI:57453"/>
        <dbReference type="ChEBI" id="CHEBI:78530"/>
        <dbReference type="ChEBI" id="CHEBI:78844"/>
        <dbReference type="ChEBI" id="CHEBI:195366"/>
        <dbReference type="EC" id="2.1.2.9"/>
    </reaction>
</comment>
<evidence type="ECO:0000256" key="5">
    <source>
        <dbReference type="HAMAP-Rule" id="MF_00182"/>
    </source>
</evidence>
<sequence length="285" mass="32424">MNQKIKIILAGTGTFSAKIFKSLLDNDRFEVVGLISQPNRALDRSKNVILTPVAKLAKEYQVTLFQPNKIKEIVDELKEREFDFFITAAYGQIIPNDILALPKKAAINVHGSILEKYRGAAPVQHAILNDEKETGISLIYMIDKMDAGDIIAIEKVQIEEDDTALEIYDKLAKVAIENLPLWLDKLYKNEIIATKQDESKVTFASKIKNEDAELHLEMSTKEALNKIRAFNDQPGAFIVKNQKRLKIFQATNQKNKSPLVLEFADGKLYLIEYQFEGKKRIKHTF</sequence>
<dbReference type="InterPro" id="IPR002376">
    <property type="entry name" value="Formyl_transf_N"/>
</dbReference>
<dbReference type="RefSeq" id="WP_012498504.1">
    <property type="nucleotide sequence ID" value="NC_011025.1"/>
</dbReference>
<dbReference type="CDD" id="cd08646">
    <property type="entry name" value="FMT_core_Met-tRNA-FMT_N"/>
    <property type="match status" value="1"/>
</dbReference>
<dbReference type="PANTHER" id="PTHR11138">
    <property type="entry name" value="METHIONYL-TRNA FORMYLTRANSFERASE"/>
    <property type="match status" value="1"/>
</dbReference>
<dbReference type="eggNOG" id="COG0223">
    <property type="taxonomic scope" value="Bacteria"/>
</dbReference>
<evidence type="ECO:0000256" key="2">
    <source>
        <dbReference type="ARBA" id="ARBA00012261"/>
    </source>
</evidence>
<name>B3PNE5_META1</name>
<keyword evidence="4 5" id="KW-0648">Protein biosynthesis</keyword>
<accession>B3PNE5</accession>
<dbReference type="InterPro" id="IPR011034">
    <property type="entry name" value="Formyl_transferase-like_C_sf"/>
</dbReference>
<dbReference type="Gene3D" id="3.40.50.12230">
    <property type="match status" value="1"/>
</dbReference>
<organism evidence="8 9">
    <name type="scientific">Metamycoplasma arthritidis (strain 158L3-1)</name>
    <name type="common">Mycoplasma arthritidis</name>
    <dbReference type="NCBI Taxonomy" id="243272"/>
    <lineage>
        <taxon>Bacteria</taxon>
        <taxon>Bacillati</taxon>
        <taxon>Mycoplasmatota</taxon>
        <taxon>Mycoplasmoidales</taxon>
        <taxon>Metamycoplasmataceae</taxon>
        <taxon>Metamycoplasma</taxon>
    </lineage>
</organism>
<comment type="function">
    <text evidence="5">Attaches a formyl group to the free amino group of methionyl-tRNA(fMet). The formyl group appears to play a dual role in the initiator identity of N-formylmethionyl-tRNA by promoting its recognition by IF2 and preventing the misappropriation of this tRNA by the elongation apparatus.</text>
</comment>
<comment type="caution">
    <text evidence="5">Lacks conserved residue(s) required for the propagation of feature annotation.</text>
</comment>
<evidence type="ECO:0000313" key="9">
    <source>
        <dbReference type="Proteomes" id="UP000008812"/>
    </source>
</evidence>
<dbReference type="SUPFAM" id="SSF50486">
    <property type="entry name" value="FMT C-terminal domain-like"/>
    <property type="match status" value="1"/>
</dbReference>
<dbReference type="HAMAP" id="MF_00182">
    <property type="entry name" value="Formyl_trans"/>
    <property type="match status" value="1"/>
</dbReference>
<feature type="domain" description="Formyl transferase N-terminal" evidence="6">
    <location>
        <begin position="4"/>
        <end position="180"/>
    </location>
</feature>
<dbReference type="EC" id="2.1.2.9" evidence="2 5"/>
<dbReference type="KEGG" id="mat:MARTH_orf816"/>
<dbReference type="STRING" id="243272.MARTH_orf816"/>
<dbReference type="GO" id="GO:0004479">
    <property type="term" value="F:methionyl-tRNA formyltransferase activity"/>
    <property type="evidence" value="ECO:0007669"/>
    <property type="project" value="UniProtKB-UniRule"/>
</dbReference>
<feature type="domain" description="Formyl transferase C-terminal" evidence="7">
    <location>
        <begin position="206"/>
        <end position="281"/>
    </location>
</feature>
<dbReference type="HOGENOM" id="CLU_033347_1_1_14"/>
<dbReference type="InterPro" id="IPR044135">
    <property type="entry name" value="Met-tRNA-FMT_C"/>
</dbReference>
<dbReference type="PROSITE" id="PS00373">
    <property type="entry name" value="GART"/>
    <property type="match status" value="1"/>
</dbReference>
<evidence type="ECO:0000313" key="8">
    <source>
        <dbReference type="EMBL" id="ACF07547.1"/>
    </source>
</evidence>
<protein>
    <recommendedName>
        <fullName evidence="2 5">Methionyl-tRNA formyltransferase</fullName>
        <ecNumber evidence="2 5">2.1.2.9</ecNumber>
    </recommendedName>
</protein>
<dbReference type="InterPro" id="IPR001555">
    <property type="entry name" value="GART_AS"/>
</dbReference>
<dbReference type="EMBL" id="CP001047">
    <property type="protein sequence ID" value="ACF07547.1"/>
    <property type="molecule type" value="Genomic_DNA"/>
</dbReference>
<evidence type="ECO:0000256" key="3">
    <source>
        <dbReference type="ARBA" id="ARBA00022679"/>
    </source>
</evidence>
<dbReference type="AlphaFoldDB" id="B3PNE5"/>